<dbReference type="Proteomes" id="UP000238523">
    <property type="component" value="Plasmid pRLN3"/>
</dbReference>
<name>A0A2K9ZH98_RHILE</name>
<evidence type="ECO:0000313" key="2">
    <source>
        <dbReference type="EMBL" id="AUW47421.1"/>
    </source>
</evidence>
<proteinExistence type="predicted"/>
<sequence length="79" mass="8579">MRKFFRSSVCQPSSATLQLPSITSIEFGICRSGGSETDGPDVKGHSRGANSVTPDSGLNKKMRFPLFIEVSERTELVMA</sequence>
<geneLocation type="plasmid" evidence="3">
    <name>prln3</name>
</geneLocation>
<evidence type="ECO:0000313" key="3">
    <source>
        <dbReference type="Proteomes" id="UP000238523"/>
    </source>
</evidence>
<dbReference type="EMBL" id="CP025015">
    <property type="protein sequence ID" value="AUW47421.1"/>
    <property type="molecule type" value="Genomic_DNA"/>
</dbReference>
<reference evidence="2 3" key="1">
    <citation type="submission" date="2017-11" db="EMBL/GenBank/DDBJ databases">
        <title>Complete genome of Rhizobium leguminosarum Norway, an ineffective micro-symbiont.</title>
        <authorList>
            <person name="Hoffrichter A."/>
            <person name="Liang J."/>
            <person name="Brachmann A."/>
            <person name="Marin M."/>
        </authorList>
    </citation>
    <scope>NUCLEOTIDE SEQUENCE [LARGE SCALE GENOMIC DNA]</scope>
    <source>
        <strain evidence="2 3">Norway</strain>
        <plasmid evidence="3">Plasmid prln3</plasmid>
    </source>
</reference>
<protein>
    <submittedName>
        <fullName evidence="2">Uncharacterized protein</fullName>
    </submittedName>
</protein>
<feature type="region of interest" description="Disordered" evidence="1">
    <location>
        <begin position="33"/>
        <end position="57"/>
    </location>
</feature>
<accession>A0A2K9ZH98</accession>
<evidence type="ECO:0000256" key="1">
    <source>
        <dbReference type="SAM" id="MobiDB-lite"/>
    </source>
</evidence>
<organism evidence="2 3">
    <name type="scientific">Rhizobium leguminosarum</name>
    <dbReference type="NCBI Taxonomy" id="384"/>
    <lineage>
        <taxon>Bacteria</taxon>
        <taxon>Pseudomonadati</taxon>
        <taxon>Pseudomonadota</taxon>
        <taxon>Alphaproteobacteria</taxon>
        <taxon>Hyphomicrobiales</taxon>
        <taxon>Rhizobiaceae</taxon>
        <taxon>Rhizobium/Agrobacterium group</taxon>
        <taxon>Rhizobium</taxon>
    </lineage>
</organism>
<dbReference type="AlphaFoldDB" id="A0A2K9ZH98"/>
<gene>
    <name evidence="2" type="ORF">CUJ84_pRLN3000296</name>
</gene>
<keyword evidence="2" id="KW-0614">Plasmid</keyword>